<evidence type="ECO:0000313" key="2">
    <source>
        <dbReference type="EMBL" id="KAH7281043.1"/>
    </source>
</evidence>
<dbReference type="OrthoDB" id="1933309at2759"/>
<dbReference type="EMBL" id="CM035441">
    <property type="protein sequence ID" value="KAH7281043.1"/>
    <property type="molecule type" value="Genomic_DNA"/>
</dbReference>
<accession>A0A8T2QC21</accession>
<keyword evidence="1" id="KW-0812">Transmembrane</keyword>
<keyword evidence="1" id="KW-1133">Transmembrane helix</keyword>
<dbReference type="AlphaFoldDB" id="A0A8T2QC21"/>
<name>A0A8T2QC21_CERRI</name>
<proteinExistence type="predicted"/>
<reference evidence="2" key="1">
    <citation type="submission" date="2021-08" db="EMBL/GenBank/DDBJ databases">
        <title>WGS assembly of Ceratopteris richardii.</title>
        <authorList>
            <person name="Marchant D.B."/>
            <person name="Chen G."/>
            <person name="Jenkins J."/>
            <person name="Shu S."/>
            <person name="Leebens-Mack J."/>
            <person name="Grimwood J."/>
            <person name="Schmutz J."/>
            <person name="Soltis P."/>
            <person name="Soltis D."/>
            <person name="Chen Z.-H."/>
        </authorList>
    </citation>
    <scope>NUCLEOTIDE SEQUENCE</scope>
    <source>
        <strain evidence="2">Whitten #5841</strain>
        <tissue evidence="2">Leaf</tissue>
    </source>
</reference>
<keyword evidence="3" id="KW-1185">Reference proteome</keyword>
<dbReference type="Proteomes" id="UP000825935">
    <property type="component" value="Chromosome 36"/>
</dbReference>
<protein>
    <submittedName>
        <fullName evidence="2">Uncharacterized protein</fullName>
    </submittedName>
</protein>
<dbReference type="PANTHER" id="PTHR37198">
    <property type="entry name" value="NUCLEOLIN"/>
    <property type="match status" value="1"/>
</dbReference>
<evidence type="ECO:0000313" key="3">
    <source>
        <dbReference type="Proteomes" id="UP000825935"/>
    </source>
</evidence>
<keyword evidence="1" id="KW-0472">Membrane</keyword>
<organism evidence="2 3">
    <name type="scientific">Ceratopteris richardii</name>
    <name type="common">Triangle waterfern</name>
    <dbReference type="NCBI Taxonomy" id="49495"/>
    <lineage>
        <taxon>Eukaryota</taxon>
        <taxon>Viridiplantae</taxon>
        <taxon>Streptophyta</taxon>
        <taxon>Embryophyta</taxon>
        <taxon>Tracheophyta</taxon>
        <taxon>Polypodiopsida</taxon>
        <taxon>Polypodiidae</taxon>
        <taxon>Polypodiales</taxon>
        <taxon>Pteridineae</taxon>
        <taxon>Pteridaceae</taxon>
        <taxon>Parkerioideae</taxon>
        <taxon>Ceratopteris</taxon>
    </lineage>
</organism>
<gene>
    <name evidence="2" type="ORF">KP509_36G027100</name>
</gene>
<comment type="caution">
    <text evidence="2">The sequence shown here is derived from an EMBL/GenBank/DDBJ whole genome shotgun (WGS) entry which is preliminary data.</text>
</comment>
<dbReference type="PANTHER" id="PTHR37198:SF1">
    <property type="entry name" value="NUCLEOLIN"/>
    <property type="match status" value="1"/>
</dbReference>
<sequence length="345" mass="38655">MDSTLSSLQGVSRLGKQASCVLIITLVPFSFPFIIVWLPLLCILLPPISFIFLFLFLLHKLQIILSPKQRSFYEIEILDNPFLKQEDEECRQQDVLEGSEEASLRSSRPRDETGAEVVDMVDVNGLQTTSLTVPRLMKEENPFYDDDDEKHVVSHMHEDLSSSKDGSGGVAFQSSGDRASDICLDEAASSQGFCNGNAFLGTVVKQENKDLVNLMKEETEQYESNRTSPKGIVHHPGIEDEMSELEVKSDGVVVSSFDPEASAAKFVHNIVHQEKNLQERRILEDIDVIKKIVGYDSEARGSALEQITALYLFLGMEPYSWEVERDDLDRAQAELELLKVVVGVK</sequence>
<feature type="transmembrane region" description="Helical" evidence="1">
    <location>
        <begin position="20"/>
        <end position="38"/>
    </location>
</feature>
<evidence type="ECO:0000256" key="1">
    <source>
        <dbReference type="SAM" id="Phobius"/>
    </source>
</evidence>